<dbReference type="Proteomes" id="UP000051783">
    <property type="component" value="Unassembled WGS sequence"/>
</dbReference>
<dbReference type="PATRIC" id="fig|942150.3.peg.2874"/>
<reference evidence="1 2" key="1">
    <citation type="journal article" date="2015" name="Genome Announc.">
        <title>Expanding the biotechnology potential of lactobacilli through comparative genomics of 213 strains and associated genera.</title>
        <authorList>
            <person name="Sun Z."/>
            <person name="Harris H.M."/>
            <person name="McCann A."/>
            <person name="Guo C."/>
            <person name="Argimon S."/>
            <person name="Zhang W."/>
            <person name="Yang X."/>
            <person name="Jeffery I.B."/>
            <person name="Cooney J.C."/>
            <person name="Kagawa T.F."/>
            <person name="Liu W."/>
            <person name="Song Y."/>
            <person name="Salvetti E."/>
            <person name="Wrobel A."/>
            <person name="Rasinkangas P."/>
            <person name="Parkhill J."/>
            <person name="Rea M.C."/>
            <person name="O'Sullivan O."/>
            <person name="Ritari J."/>
            <person name="Douillard F.P."/>
            <person name="Paul Ross R."/>
            <person name="Yang R."/>
            <person name="Briner A.E."/>
            <person name="Felis G.E."/>
            <person name="de Vos W.M."/>
            <person name="Barrangou R."/>
            <person name="Klaenhammer T.R."/>
            <person name="Caufield P.W."/>
            <person name="Cui Y."/>
            <person name="Zhang H."/>
            <person name="O'Toole P.W."/>
        </authorList>
    </citation>
    <scope>NUCLEOTIDE SEQUENCE [LARGE SCALE GENOMIC DNA]</scope>
    <source>
        <strain evidence="1 2">LMG 26013</strain>
    </source>
</reference>
<evidence type="ECO:0000313" key="1">
    <source>
        <dbReference type="EMBL" id="KRO11063.1"/>
    </source>
</evidence>
<dbReference type="EMBL" id="JQCL01000057">
    <property type="protein sequence ID" value="KRO11063.1"/>
    <property type="molecule type" value="Genomic_DNA"/>
</dbReference>
<dbReference type="AlphaFoldDB" id="A0A0R2MCC0"/>
<organism evidence="1 2">
    <name type="scientific">Lactiplantibacillus xiangfangensis</name>
    <dbReference type="NCBI Taxonomy" id="942150"/>
    <lineage>
        <taxon>Bacteria</taxon>
        <taxon>Bacillati</taxon>
        <taxon>Bacillota</taxon>
        <taxon>Bacilli</taxon>
        <taxon>Lactobacillales</taxon>
        <taxon>Lactobacillaceae</taxon>
        <taxon>Lactiplantibacillus</taxon>
    </lineage>
</organism>
<accession>A0A0R2MCC0</accession>
<gene>
    <name evidence="1" type="ORF">IV64_GL002762</name>
</gene>
<keyword evidence="2" id="KW-1185">Reference proteome</keyword>
<evidence type="ECO:0000313" key="2">
    <source>
        <dbReference type="Proteomes" id="UP000051783"/>
    </source>
</evidence>
<protein>
    <submittedName>
        <fullName evidence="1">Uncharacterized protein</fullName>
    </submittedName>
</protein>
<comment type="caution">
    <text evidence="1">The sequence shown here is derived from an EMBL/GenBank/DDBJ whole genome shotgun (WGS) entry which is preliminary data.</text>
</comment>
<name>A0A0R2MCC0_9LACO</name>
<sequence>MQKAQLLRTVRGLRPENHRSNTTVTTDVISGDLRWSDINNNSKTIFSGVG</sequence>
<proteinExistence type="predicted"/>